<accession>A0AAV2IDN1</accession>
<evidence type="ECO:0000256" key="2">
    <source>
        <dbReference type="SAM" id="SignalP"/>
    </source>
</evidence>
<dbReference type="PANTHER" id="PTHR46252:SF3">
    <property type="entry name" value="KIELIN_CHORDIN-LIKE PROTEIN"/>
    <property type="match status" value="1"/>
</dbReference>
<dbReference type="GO" id="GO:0005615">
    <property type="term" value="C:extracellular space"/>
    <property type="evidence" value="ECO:0007669"/>
    <property type="project" value="TreeGrafter"/>
</dbReference>
<feature type="chain" id="PRO_5043573121" description="VWC2L C-terminal domain-containing protein" evidence="2">
    <location>
        <begin position="20"/>
        <end position="273"/>
    </location>
</feature>
<reference evidence="4 5" key="1">
    <citation type="submission" date="2024-04" db="EMBL/GenBank/DDBJ databases">
        <authorList>
            <consortium name="Genoscope - CEA"/>
            <person name="William W."/>
        </authorList>
    </citation>
    <scope>NUCLEOTIDE SEQUENCE [LARGE SCALE GENOMIC DNA]</scope>
</reference>
<name>A0AAV2IDN1_LYMST</name>
<gene>
    <name evidence="4" type="ORF">GSLYS_00016321001</name>
</gene>
<dbReference type="EMBL" id="CAXITT010000506">
    <property type="protein sequence ID" value="CAL1542787.1"/>
    <property type="molecule type" value="Genomic_DNA"/>
</dbReference>
<evidence type="ECO:0000256" key="1">
    <source>
        <dbReference type="SAM" id="MobiDB-lite"/>
    </source>
</evidence>
<dbReference type="InterPro" id="IPR042979">
    <property type="entry name" value="VWC2/VWC2L"/>
</dbReference>
<feature type="compositionally biased region" description="Basic and acidic residues" evidence="1">
    <location>
        <begin position="30"/>
        <end position="52"/>
    </location>
</feature>
<sequence>MKLCFRFILAVAFLCLIFAKPWRRGSVNRDNGHRRDVDAKTGFGRHEQERPPSKGWRSFVADQGVPQPPQSKRLTARDVELSVESVVSSPSGELSVSVVLDSPPAELTIASRWNDAPAEELSSVPDLGSPSSEMSAVSSVTELQDELSPATSAGSGTTPTEAPNACQGLTKPQEGPCLKCRCVSDTAQPKYECTVTECMRGQCVDGHTPPGECCPVCPNGRNCDANGQVIPFGPVVELDNGDQCYCANVQGRWGELEAVCQTPPTPPDYPSYD</sequence>
<evidence type="ECO:0000313" key="4">
    <source>
        <dbReference type="EMBL" id="CAL1542787.1"/>
    </source>
</evidence>
<dbReference type="InterPro" id="IPR057856">
    <property type="entry name" value="VWC2L_C"/>
</dbReference>
<feature type="domain" description="VWC2L C-terminal" evidence="3">
    <location>
        <begin position="222"/>
        <end position="262"/>
    </location>
</feature>
<feature type="region of interest" description="Disordered" evidence="1">
    <location>
        <begin position="28"/>
        <end position="72"/>
    </location>
</feature>
<protein>
    <recommendedName>
        <fullName evidence="3">VWC2L C-terminal domain-containing protein</fullName>
    </recommendedName>
</protein>
<dbReference type="GO" id="GO:0032281">
    <property type="term" value="C:AMPA glutamate receptor complex"/>
    <property type="evidence" value="ECO:0007669"/>
    <property type="project" value="TreeGrafter"/>
</dbReference>
<dbReference type="PANTHER" id="PTHR46252">
    <property type="entry name" value="BRORIN FAMILY MEMBER"/>
    <property type="match status" value="1"/>
</dbReference>
<feature type="compositionally biased region" description="Low complexity" evidence="1">
    <location>
        <begin position="129"/>
        <end position="139"/>
    </location>
</feature>
<feature type="compositionally biased region" description="Polar residues" evidence="1">
    <location>
        <begin position="149"/>
        <end position="161"/>
    </location>
</feature>
<dbReference type="Proteomes" id="UP001497497">
    <property type="component" value="Unassembled WGS sequence"/>
</dbReference>
<keyword evidence="5" id="KW-1185">Reference proteome</keyword>
<evidence type="ECO:0000313" key="5">
    <source>
        <dbReference type="Proteomes" id="UP001497497"/>
    </source>
</evidence>
<proteinExistence type="predicted"/>
<keyword evidence="2" id="KW-0732">Signal</keyword>
<feature type="region of interest" description="Disordered" evidence="1">
    <location>
        <begin position="120"/>
        <end position="168"/>
    </location>
</feature>
<feature type="signal peptide" evidence="2">
    <location>
        <begin position="1"/>
        <end position="19"/>
    </location>
</feature>
<dbReference type="Pfam" id="PF23331">
    <property type="entry name" value="VWC2L_C"/>
    <property type="match status" value="1"/>
</dbReference>
<dbReference type="GO" id="GO:0030514">
    <property type="term" value="P:negative regulation of BMP signaling pathway"/>
    <property type="evidence" value="ECO:0007669"/>
    <property type="project" value="TreeGrafter"/>
</dbReference>
<organism evidence="4 5">
    <name type="scientific">Lymnaea stagnalis</name>
    <name type="common">Great pond snail</name>
    <name type="synonym">Helix stagnalis</name>
    <dbReference type="NCBI Taxonomy" id="6523"/>
    <lineage>
        <taxon>Eukaryota</taxon>
        <taxon>Metazoa</taxon>
        <taxon>Spiralia</taxon>
        <taxon>Lophotrochozoa</taxon>
        <taxon>Mollusca</taxon>
        <taxon>Gastropoda</taxon>
        <taxon>Heterobranchia</taxon>
        <taxon>Euthyneura</taxon>
        <taxon>Panpulmonata</taxon>
        <taxon>Hygrophila</taxon>
        <taxon>Lymnaeoidea</taxon>
        <taxon>Lymnaeidae</taxon>
        <taxon>Lymnaea</taxon>
    </lineage>
</organism>
<dbReference type="GO" id="GO:0045202">
    <property type="term" value="C:synapse"/>
    <property type="evidence" value="ECO:0007669"/>
    <property type="project" value="UniProtKB-SubCell"/>
</dbReference>
<evidence type="ECO:0000259" key="3">
    <source>
        <dbReference type="Pfam" id="PF23331"/>
    </source>
</evidence>
<comment type="caution">
    <text evidence="4">The sequence shown here is derived from an EMBL/GenBank/DDBJ whole genome shotgun (WGS) entry which is preliminary data.</text>
</comment>
<dbReference type="AlphaFoldDB" id="A0AAV2IDN1"/>